<dbReference type="RefSeq" id="WP_117781140.1">
    <property type="nucleotide sequence ID" value="NZ_CP060632.1"/>
</dbReference>
<dbReference type="Proteomes" id="UP000515819">
    <property type="component" value="Chromosome"/>
</dbReference>
<keyword evidence="1" id="KW-0812">Transmembrane</keyword>
<evidence type="ECO:0000313" key="2">
    <source>
        <dbReference type="EMBL" id="QNL99774.1"/>
    </source>
</evidence>
<keyword evidence="1" id="KW-1133">Transmembrane helix</keyword>
<evidence type="ECO:0000256" key="1">
    <source>
        <dbReference type="SAM" id="Phobius"/>
    </source>
</evidence>
<keyword evidence="3" id="KW-1185">Reference proteome</keyword>
<dbReference type="AlphaFoldDB" id="A0A7G9FMJ3"/>
<proteinExistence type="predicted"/>
<dbReference type="EMBL" id="CP060632">
    <property type="protein sequence ID" value="QNL99774.1"/>
    <property type="molecule type" value="Genomic_DNA"/>
</dbReference>
<dbReference type="KEGG" id="wcp:H9Q76_00210"/>
<name>A0A7G9FMJ3_9FIRM</name>
<evidence type="ECO:0000313" key="3">
    <source>
        <dbReference type="Proteomes" id="UP000515819"/>
    </source>
</evidence>
<organism evidence="2 3">
    <name type="scientific">Wujia chipingensis</name>
    <dbReference type="NCBI Taxonomy" id="2763670"/>
    <lineage>
        <taxon>Bacteria</taxon>
        <taxon>Bacillati</taxon>
        <taxon>Bacillota</taxon>
        <taxon>Clostridia</taxon>
        <taxon>Lachnospirales</taxon>
        <taxon>Lachnospiraceae</taxon>
        <taxon>Wujia</taxon>
    </lineage>
</organism>
<reference evidence="2 3" key="1">
    <citation type="submission" date="2020-08" db="EMBL/GenBank/DDBJ databases">
        <authorList>
            <person name="Liu C."/>
            <person name="Sun Q."/>
        </authorList>
    </citation>
    <scope>NUCLEOTIDE SEQUENCE [LARGE SCALE GENOMIC DNA]</scope>
    <source>
        <strain evidence="2 3">NSJ-4</strain>
    </source>
</reference>
<feature type="transmembrane region" description="Helical" evidence="1">
    <location>
        <begin position="33"/>
        <end position="51"/>
    </location>
</feature>
<sequence>MEENTERDEVYEQFMQDLQAKKKRQVKRTIREVIMVVIILGVIGFVVWFLTDPEASEKVSLRKEKAPVAYADIPFTTKDVSSMEFAIAGKVMTFPCTTSDLYDAGYSMNESDAKIMLGKPASLMIDGYKAYETAICKMEARDFKSEFDVSVINTGTKETAAVNCPIHTIWFDEQFMLCNGLSQTSTYEEILAAMGKPDEEKEISSMKELYYEYGTCTIIFSFCDTYTGMEGKVCDRIWMTID</sequence>
<protein>
    <submittedName>
        <fullName evidence="2">Uncharacterized protein</fullName>
    </submittedName>
</protein>
<gene>
    <name evidence="2" type="ORF">H9Q76_00210</name>
</gene>
<accession>A0A7G9FMJ3</accession>
<keyword evidence="1" id="KW-0472">Membrane</keyword>